<dbReference type="OrthoDB" id="267737at2759"/>
<feature type="coiled-coil region" evidence="6">
    <location>
        <begin position="322"/>
        <end position="349"/>
    </location>
</feature>
<dbReference type="PANTHER" id="PTHR23157">
    <property type="entry name" value="GRIP AND COILED-COIL DOMAIN-CONTAINING PROTEIN 1"/>
    <property type="match status" value="1"/>
</dbReference>
<dbReference type="InterPro" id="IPR051952">
    <property type="entry name" value="Golgi-autophagy_related"/>
</dbReference>
<evidence type="ECO:0000256" key="4">
    <source>
        <dbReference type="ARBA" id="ARBA00023054"/>
    </source>
</evidence>
<feature type="non-terminal residue" evidence="8">
    <location>
        <position position="1"/>
    </location>
</feature>
<comment type="subcellular location">
    <subcellularLocation>
        <location evidence="2">Cytoplasm</location>
    </subcellularLocation>
    <subcellularLocation>
        <location evidence="1">Endomembrane system</location>
        <topology evidence="1">Peripheral membrane protein</topology>
    </subcellularLocation>
</comment>
<organism evidence="8 9">
    <name type="scientific">Trypanosoma conorhini</name>
    <dbReference type="NCBI Taxonomy" id="83891"/>
    <lineage>
        <taxon>Eukaryota</taxon>
        <taxon>Discoba</taxon>
        <taxon>Euglenozoa</taxon>
        <taxon>Kinetoplastea</taxon>
        <taxon>Metakinetoplastina</taxon>
        <taxon>Trypanosomatida</taxon>
        <taxon>Trypanosomatidae</taxon>
        <taxon>Trypanosoma</taxon>
    </lineage>
</organism>
<keyword evidence="5" id="KW-0472">Membrane</keyword>
<evidence type="ECO:0000256" key="5">
    <source>
        <dbReference type="ARBA" id="ARBA00023136"/>
    </source>
</evidence>
<dbReference type="SMART" id="SM00755">
    <property type="entry name" value="Grip"/>
    <property type="match status" value="1"/>
</dbReference>
<dbReference type="Proteomes" id="UP000284403">
    <property type="component" value="Unassembled WGS sequence"/>
</dbReference>
<evidence type="ECO:0000256" key="6">
    <source>
        <dbReference type="SAM" id="Coils"/>
    </source>
</evidence>
<dbReference type="InterPro" id="IPR000237">
    <property type="entry name" value="GRIP_dom"/>
</dbReference>
<feature type="coiled-coil region" evidence="6">
    <location>
        <begin position="246"/>
        <end position="280"/>
    </location>
</feature>
<keyword evidence="4 6" id="KW-0175">Coiled coil</keyword>
<dbReference type="RefSeq" id="XP_029225027.1">
    <property type="nucleotide sequence ID" value="XM_029374838.1"/>
</dbReference>
<comment type="caution">
    <text evidence="8">The sequence shown here is derived from an EMBL/GenBank/DDBJ whole genome shotgun (WGS) entry which is preliminary data.</text>
</comment>
<evidence type="ECO:0000313" key="9">
    <source>
        <dbReference type="Proteomes" id="UP000284403"/>
    </source>
</evidence>
<evidence type="ECO:0000313" key="8">
    <source>
        <dbReference type="EMBL" id="RNF04350.1"/>
    </source>
</evidence>
<name>A0A422NFW3_9TRYP</name>
<evidence type="ECO:0000259" key="7">
    <source>
        <dbReference type="PROSITE" id="PS50913"/>
    </source>
</evidence>
<dbReference type="Gene3D" id="1.10.220.60">
    <property type="entry name" value="GRIP domain"/>
    <property type="match status" value="1"/>
</dbReference>
<proteinExistence type="predicted"/>
<gene>
    <name evidence="8" type="ORF">Tco025E_07981</name>
</gene>
<dbReference type="GO" id="GO:0005794">
    <property type="term" value="C:Golgi apparatus"/>
    <property type="evidence" value="ECO:0007669"/>
    <property type="project" value="TreeGrafter"/>
</dbReference>
<dbReference type="PROSITE" id="PS50913">
    <property type="entry name" value="GRIP"/>
    <property type="match status" value="1"/>
</dbReference>
<protein>
    <submittedName>
        <fullName evidence="8">Putative MYH7B protein</fullName>
    </submittedName>
</protein>
<keyword evidence="9" id="KW-1185">Reference proteome</keyword>
<dbReference type="Pfam" id="PF01465">
    <property type="entry name" value="GRIP"/>
    <property type="match status" value="1"/>
</dbReference>
<evidence type="ECO:0000256" key="1">
    <source>
        <dbReference type="ARBA" id="ARBA00004184"/>
    </source>
</evidence>
<keyword evidence="3" id="KW-0963">Cytoplasm</keyword>
<accession>A0A422NFW3</accession>
<dbReference type="AlphaFoldDB" id="A0A422NFW3"/>
<dbReference type="PANTHER" id="PTHR23157:SF25">
    <property type="entry name" value="GRIP AND COILED-COIL DOMAIN-CONTAINING PROTEIN 1"/>
    <property type="match status" value="1"/>
</dbReference>
<evidence type="ECO:0000256" key="3">
    <source>
        <dbReference type="ARBA" id="ARBA00022490"/>
    </source>
</evidence>
<feature type="coiled-coil region" evidence="6">
    <location>
        <begin position="5"/>
        <end position="85"/>
    </location>
</feature>
<sequence>SGSDAAELRAQLEEAVRQRAEVQRELERTGEELHVLREQSGSDAAELRAQLEEAERQRAEVHQSFEDIQMRLFEAEKERKAAVEEKESGIRAIEEKLLLWKDKVLTTKARDDARIGSLEGSLTAARDDASKLVKCLLDLLSVAGEAAVVDVSESGECEADVASLLSRAESLHVRLKKSLMLLDVRYASVPLVEVVASLFKELSETRREFDQASAELLCCRRDFEEVTTRLSEVEGRVESSVSPAVVTELEARNSQLEEKCELLRREMKRQREAFQREKAQQSISASSAVQEGGATLRAMAGGVFEKDMLSLANQQSQRDNEIRRLRVQLQALEKMNAELQRQCEHNNAVVAQYTQDIEVLKAKERVQQSVEYVRNVILQFLCCSSEEIRQQMIPAIATVLEFSPKEKLEVQRANPACPRFH</sequence>
<dbReference type="EMBL" id="MKKU01000682">
    <property type="protein sequence ID" value="RNF04350.1"/>
    <property type="molecule type" value="Genomic_DNA"/>
</dbReference>
<feature type="domain" description="GRIP" evidence="7">
    <location>
        <begin position="363"/>
        <end position="413"/>
    </location>
</feature>
<evidence type="ECO:0000256" key="2">
    <source>
        <dbReference type="ARBA" id="ARBA00004496"/>
    </source>
</evidence>
<dbReference type="GeneID" id="40321592"/>
<reference evidence="8 9" key="1">
    <citation type="journal article" date="2018" name="BMC Genomics">
        <title>Genomic comparison of Trypanosoma conorhini and Trypanosoma rangeli to Trypanosoma cruzi strains of high and low virulence.</title>
        <authorList>
            <person name="Bradwell K.R."/>
            <person name="Koparde V.N."/>
            <person name="Matveyev A.V."/>
            <person name="Serrano M.G."/>
            <person name="Alves J.M."/>
            <person name="Parikh H."/>
            <person name="Huang B."/>
            <person name="Lee V."/>
            <person name="Espinosa-Alvarez O."/>
            <person name="Ortiz P.A."/>
            <person name="Costa-Martins A.G."/>
            <person name="Teixeira M.M."/>
            <person name="Buck G.A."/>
        </authorList>
    </citation>
    <scope>NUCLEOTIDE SEQUENCE [LARGE SCALE GENOMIC DNA]</scope>
    <source>
        <strain evidence="8 9">025E</strain>
    </source>
</reference>
<dbReference type="FunFam" id="1.10.220.60:FF:000008">
    <property type="entry name" value="GRIP domain containing protein"/>
    <property type="match status" value="1"/>
</dbReference>